<feature type="chain" id="PRO_5038336957" description="Lipoprotein" evidence="1">
    <location>
        <begin position="22"/>
        <end position="150"/>
    </location>
</feature>
<organism evidence="2 3">
    <name type="scientific">Microbacterium schleiferi</name>
    <dbReference type="NCBI Taxonomy" id="69362"/>
    <lineage>
        <taxon>Bacteria</taxon>
        <taxon>Bacillati</taxon>
        <taxon>Actinomycetota</taxon>
        <taxon>Actinomycetes</taxon>
        <taxon>Micrococcales</taxon>
        <taxon>Microbacteriaceae</taxon>
        <taxon>Microbacterium</taxon>
    </lineage>
</organism>
<dbReference type="AlphaFoldDB" id="A0A7S8RHZ1"/>
<name>A0A7S8RHZ1_9MICO</name>
<evidence type="ECO:0000256" key="1">
    <source>
        <dbReference type="SAM" id="SignalP"/>
    </source>
</evidence>
<keyword evidence="1" id="KW-0732">Signal</keyword>
<evidence type="ECO:0000313" key="3">
    <source>
        <dbReference type="Proteomes" id="UP000594480"/>
    </source>
</evidence>
<dbReference type="RefSeq" id="WP_195693641.1">
    <property type="nucleotide sequence ID" value="NZ_CP064760.1"/>
</dbReference>
<sequence length="150" mass="15461">MTGRKLSAAAAISLMAATALVGCSPLISSGACVDWVLYDTPTDAATEADAVVIGSVIGPAGTATEFGLEANVWRVAATTWVQGRGGSEIEVVSAPRTCENGAPYPDGDPLDVSTDVLLFLRADGDRWMTITPYQAVLPAPTDPGIPSVWP</sequence>
<proteinExistence type="predicted"/>
<dbReference type="KEGG" id="msf:IT882_06415"/>
<gene>
    <name evidence="2" type="ORF">IT882_06415</name>
</gene>
<dbReference type="EMBL" id="CP064760">
    <property type="protein sequence ID" value="QPE05626.1"/>
    <property type="molecule type" value="Genomic_DNA"/>
</dbReference>
<evidence type="ECO:0008006" key="4">
    <source>
        <dbReference type="Google" id="ProtNLM"/>
    </source>
</evidence>
<keyword evidence="3" id="KW-1185">Reference proteome</keyword>
<dbReference type="Proteomes" id="UP000594480">
    <property type="component" value="Chromosome"/>
</dbReference>
<reference evidence="2 3" key="1">
    <citation type="submission" date="2020-11" db="EMBL/GenBank/DDBJ databases">
        <title>Amino acid is mineralized and recycled by bacteria in oceanic microbiome.</title>
        <authorList>
            <person name="Zheng L.Y."/>
        </authorList>
    </citation>
    <scope>NUCLEOTIDE SEQUENCE [LARGE SCALE GENOMIC DNA]</scope>
    <source>
        <strain evidence="2 3">A32-1</strain>
    </source>
</reference>
<feature type="signal peptide" evidence="1">
    <location>
        <begin position="1"/>
        <end position="21"/>
    </location>
</feature>
<dbReference type="PROSITE" id="PS51257">
    <property type="entry name" value="PROKAR_LIPOPROTEIN"/>
    <property type="match status" value="1"/>
</dbReference>
<accession>A0A7S8RHZ1</accession>
<evidence type="ECO:0000313" key="2">
    <source>
        <dbReference type="EMBL" id="QPE05626.1"/>
    </source>
</evidence>
<protein>
    <recommendedName>
        <fullName evidence="4">Lipoprotein</fullName>
    </recommendedName>
</protein>